<dbReference type="Proteomes" id="UP000681794">
    <property type="component" value="Chromosome"/>
</dbReference>
<evidence type="ECO:0000313" key="2">
    <source>
        <dbReference type="Proteomes" id="UP000681794"/>
    </source>
</evidence>
<reference evidence="1" key="1">
    <citation type="submission" date="2021-06" db="EMBL/GenBank/DDBJ databases">
        <authorList>
            <person name="Ellington A.J."/>
            <person name="Bryan N.C."/>
            <person name="Christner B.C."/>
            <person name="Reisch C.R."/>
        </authorList>
    </citation>
    <scope>NUCLEOTIDE SEQUENCE</scope>
    <source>
        <strain evidence="1">L6-1</strain>
    </source>
</reference>
<accession>A0ACD1E6C4</accession>
<dbReference type="EMBL" id="CP076544">
    <property type="protein sequence ID" value="QWS34403.1"/>
    <property type="molecule type" value="Genomic_DNA"/>
</dbReference>
<organism evidence="1 2">
    <name type="scientific">Curtobacterium aetherium</name>
    <dbReference type="NCBI Taxonomy" id="2841594"/>
    <lineage>
        <taxon>Bacteria</taxon>
        <taxon>Bacillati</taxon>
        <taxon>Actinomycetota</taxon>
        <taxon>Actinomycetes</taxon>
        <taxon>Micrococcales</taxon>
        <taxon>Microbacteriaceae</taxon>
        <taxon>Curtobacterium</taxon>
    </lineage>
</organism>
<evidence type="ECO:0000313" key="1">
    <source>
        <dbReference type="EMBL" id="QWS34403.1"/>
    </source>
</evidence>
<sequence>MHDDDRVDDTVIRPRRQRGDGPGRHATGSPGGSGDLDDVRGIDERGDLDDTVVRDGRGTPVDRAVPGVDRAARGVERRGAHAAGDTDAAGRSDPVRVDAVSGAAAATAGPAAGTGAGEPDAPRPPAPSVRVGDRVIRLDHPVIVGRRPSPPRVVRGTPPELVTVASPTGLVSSSHVLLHAAGSSAVVDDLRSTNGTTVRAPGAAPHRMPAGASIVVLTGTVVDIGDGNTIEVLSPFVRTVVTGDRETSGPWPAPPSAPARPDPPESDPEP</sequence>
<name>A0ACD1E6C4_9MICO</name>
<protein>
    <submittedName>
        <fullName evidence="1">Uncharacterized protein</fullName>
    </submittedName>
</protein>
<keyword evidence="2" id="KW-1185">Reference proteome</keyword>
<gene>
    <name evidence="1" type="ORF">KM842_04345</name>
</gene>
<proteinExistence type="predicted"/>